<dbReference type="InterPro" id="IPR040324">
    <property type="entry name" value="WDR44/Dgr2"/>
</dbReference>
<dbReference type="InterPro" id="IPR036322">
    <property type="entry name" value="WD40_repeat_dom_sf"/>
</dbReference>
<accession>A0A2V3IRA9</accession>
<dbReference type="InterPro" id="IPR001680">
    <property type="entry name" value="WD40_rpt"/>
</dbReference>
<keyword evidence="1 3" id="KW-0853">WD repeat</keyword>
<evidence type="ECO:0000256" key="1">
    <source>
        <dbReference type="ARBA" id="ARBA00022574"/>
    </source>
</evidence>
<comment type="caution">
    <text evidence="4">The sequence shown here is derived from an EMBL/GenBank/DDBJ whole genome shotgun (WGS) entry which is preliminary data.</text>
</comment>
<gene>
    <name evidence="4" type="ORF">BWQ96_05624</name>
</gene>
<dbReference type="EMBL" id="NBIV01000085">
    <property type="protein sequence ID" value="PXF44629.1"/>
    <property type="molecule type" value="Genomic_DNA"/>
</dbReference>
<dbReference type="SUPFAM" id="SSF50978">
    <property type="entry name" value="WD40 repeat-like"/>
    <property type="match status" value="1"/>
</dbReference>
<feature type="repeat" description="WD" evidence="3">
    <location>
        <begin position="76"/>
        <end position="116"/>
    </location>
</feature>
<keyword evidence="2" id="KW-0677">Repeat</keyword>
<dbReference type="Pfam" id="PF00400">
    <property type="entry name" value="WD40"/>
    <property type="match status" value="2"/>
</dbReference>
<proteinExistence type="predicted"/>
<dbReference type="Gene3D" id="2.130.10.10">
    <property type="entry name" value="YVTN repeat-like/Quinoprotein amine dehydrogenase"/>
    <property type="match status" value="1"/>
</dbReference>
<sequence>MAARVSPTPRRRPSTPTLCTPNVIQHFRPSSEKPVALAWSLEGSFLAVAVQNGPILLLYVLPTKQGALRVNPIRTYRGHTADVLHMCFSRTNFLLSASMDHCVRLWHTDTALCLRRFVHPDMVTTVAFHPRNENYVISGGCDGTARIWRPADHACVAQTDVNAVITAAQFCGEGKRAYLGTYDGRLLVLDVREATQTPGENANNQEDLQRSFGALVPVRKADDKLHVAPLLKVGRSVNLRVHRRKRRKPGAKVTALALDAGCKRTMALCSDGRLHVVEGDGEPYGRFKAGARKEGVPLGSSTSVDGRWLLVDGVGSAVRIMDVHRVGSSSKSGRHGKNGGITVERLQVMEQAQVTCAALATKGVLEHGGVEDVERTLVMAVGGDDGSLRIVSCLYDVDVDA</sequence>
<dbReference type="PROSITE" id="PS50082">
    <property type="entry name" value="WD_REPEATS_2"/>
    <property type="match status" value="2"/>
</dbReference>
<dbReference type="InterPro" id="IPR015943">
    <property type="entry name" value="WD40/YVTN_repeat-like_dom_sf"/>
</dbReference>
<dbReference type="PANTHER" id="PTHR14221">
    <property type="entry name" value="WD REPEAT DOMAIN 44"/>
    <property type="match status" value="1"/>
</dbReference>
<dbReference type="PROSITE" id="PS50294">
    <property type="entry name" value="WD_REPEATS_REGION"/>
    <property type="match status" value="2"/>
</dbReference>
<protein>
    <submittedName>
        <fullName evidence="4">WD repeat-containing protein 44</fullName>
    </submittedName>
</protein>
<evidence type="ECO:0000256" key="2">
    <source>
        <dbReference type="ARBA" id="ARBA00022737"/>
    </source>
</evidence>
<evidence type="ECO:0000313" key="5">
    <source>
        <dbReference type="Proteomes" id="UP000247409"/>
    </source>
</evidence>
<dbReference type="OrthoDB" id="5832at2759"/>
<dbReference type="AlphaFoldDB" id="A0A2V3IRA9"/>
<organism evidence="4 5">
    <name type="scientific">Gracilariopsis chorda</name>
    <dbReference type="NCBI Taxonomy" id="448386"/>
    <lineage>
        <taxon>Eukaryota</taxon>
        <taxon>Rhodophyta</taxon>
        <taxon>Florideophyceae</taxon>
        <taxon>Rhodymeniophycidae</taxon>
        <taxon>Gracilariales</taxon>
        <taxon>Gracilariaceae</taxon>
        <taxon>Gracilariopsis</taxon>
    </lineage>
</organism>
<dbReference type="SMART" id="SM00320">
    <property type="entry name" value="WD40"/>
    <property type="match status" value="4"/>
</dbReference>
<evidence type="ECO:0000256" key="3">
    <source>
        <dbReference type="PROSITE-ProRule" id="PRU00221"/>
    </source>
</evidence>
<dbReference type="PANTHER" id="PTHR14221:SF0">
    <property type="entry name" value="WD REPEAT-CONTAINING PROTEIN 44"/>
    <property type="match status" value="1"/>
</dbReference>
<reference evidence="4 5" key="1">
    <citation type="journal article" date="2018" name="Mol. Biol. Evol.">
        <title>Analysis of the draft genome of the red seaweed Gracilariopsis chorda provides insights into genome size evolution in Rhodophyta.</title>
        <authorList>
            <person name="Lee J."/>
            <person name="Yang E.C."/>
            <person name="Graf L."/>
            <person name="Yang J.H."/>
            <person name="Qiu H."/>
            <person name="Zel Zion U."/>
            <person name="Chan C.X."/>
            <person name="Stephens T.G."/>
            <person name="Weber A.P.M."/>
            <person name="Boo G.H."/>
            <person name="Boo S.M."/>
            <person name="Kim K.M."/>
            <person name="Shin Y."/>
            <person name="Jung M."/>
            <person name="Lee S.J."/>
            <person name="Yim H.S."/>
            <person name="Lee J.H."/>
            <person name="Bhattacharya D."/>
            <person name="Yoon H.S."/>
        </authorList>
    </citation>
    <scope>NUCLEOTIDE SEQUENCE [LARGE SCALE GENOMIC DNA]</scope>
    <source>
        <strain evidence="4 5">SKKU-2015</strain>
        <tissue evidence="4">Whole body</tissue>
    </source>
</reference>
<keyword evidence="5" id="KW-1185">Reference proteome</keyword>
<feature type="repeat" description="WD" evidence="3">
    <location>
        <begin position="116"/>
        <end position="148"/>
    </location>
</feature>
<evidence type="ECO:0000313" key="4">
    <source>
        <dbReference type="EMBL" id="PXF44629.1"/>
    </source>
</evidence>
<dbReference type="Proteomes" id="UP000247409">
    <property type="component" value="Unassembled WGS sequence"/>
</dbReference>
<name>A0A2V3IRA9_9FLOR</name>